<evidence type="ECO:0000313" key="4">
    <source>
        <dbReference type="Proteomes" id="UP000621454"/>
    </source>
</evidence>
<feature type="compositionally biased region" description="Gly residues" evidence="2">
    <location>
        <begin position="29"/>
        <end position="40"/>
    </location>
</feature>
<comment type="catalytic activity">
    <reaction evidence="1">
        <text>9-ribosyl-trans-zeatin 5'-phosphate + H2O = trans-zeatin + D-ribose 5-phosphate</text>
        <dbReference type="Rhea" id="RHEA:48564"/>
        <dbReference type="ChEBI" id="CHEBI:15377"/>
        <dbReference type="ChEBI" id="CHEBI:16522"/>
        <dbReference type="ChEBI" id="CHEBI:78346"/>
        <dbReference type="ChEBI" id="CHEBI:87947"/>
        <dbReference type="EC" id="3.2.2.n1"/>
    </reaction>
</comment>
<name>A0A916WPZ5_9ACTN</name>
<dbReference type="FunFam" id="3.40.50.450:FF:000011">
    <property type="entry name" value="TIGR00730 family Rossman fold protein"/>
    <property type="match status" value="1"/>
</dbReference>
<dbReference type="NCBIfam" id="TIGR00730">
    <property type="entry name" value="Rossman fold protein, TIGR00730 family"/>
    <property type="match status" value="1"/>
</dbReference>
<dbReference type="InterPro" id="IPR005269">
    <property type="entry name" value="LOG"/>
</dbReference>
<gene>
    <name evidence="3" type="ORF">GCM10011489_09670</name>
</gene>
<evidence type="ECO:0000313" key="3">
    <source>
        <dbReference type="EMBL" id="GGB23489.1"/>
    </source>
</evidence>
<dbReference type="GO" id="GO:0016787">
    <property type="term" value="F:hydrolase activity"/>
    <property type="evidence" value="ECO:0007669"/>
    <property type="project" value="UniProtKB-KW"/>
</dbReference>
<keyword evidence="1" id="KW-0378">Hydrolase</keyword>
<keyword evidence="4" id="KW-1185">Reference proteome</keyword>
<comment type="caution">
    <text evidence="3">The sequence shown here is derived from an EMBL/GenBank/DDBJ whole genome shotgun (WGS) entry which is preliminary data.</text>
</comment>
<dbReference type="PANTHER" id="PTHR43393">
    <property type="entry name" value="CYTOKININ RIBOSIDE 5'-MONOPHOSPHATE PHOSPHORIBOHYDROLASE"/>
    <property type="match status" value="1"/>
</dbReference>
<reference evidence="3" key="1">
    <citation type="journal article" date="2014" name="Int. J. Syst. Evol. Microbiol.">
        <title>Complete genome sequence of Corynebacterium casei LMG S-19264T (=DSM 44701T), isolated from a smear-ripened cheese.</title>
        <authorList>
            <consortium name="US DOE Joint Genome Institute (JGI-PGF)"/>
            <person name="Walter F."/>
            <person name="Albersmeier A."/>
            <person name="Kalinowski J."/>
            <person name="Ruckert C."/>
        </authorList>
    </citation>
    <scope>NUCLEOTIDE SEQUENCE</scope>
    <source>
        <strain evidence="3">CGMCC 1.12827</strain>
    </source>
</reference>
<dbReference type="Proteomes" id="UP000621454">
    <property type="component" value="Unassembled WGS sequence"/>
</dbReference>
<dbReference type="SUPFAM" id="SSF102405">
    <property type="entry name" value="MCP/YpsA-like"/>
    <property type="match status" value="1"/>
</dbReference>
<dbReference type="InterPro" id="IPR052341">
    <property type="entry name" value="LOG_family_nucleotidases"/>
</dbReference>
<evidence type="ECO:0000256" key="1">
    <source>
        <dbReference type="RuleBase" id="RU363015"/>
    </source>
</evidence>
<reference evidence="3" key="2">
    <citation type="submission" date="2020-09" db="EMBL/GenBank/DDBJ databases">
        <authorList>
            <person name="Sun Q."/>
            <person name="Zhou Y."/>
        </authorList>
    </citation>
    <scope>NUCLEOTIDE SEQUENCE</scope>
    <source>
        <strain evidence="3">CGMCC 1.12827</strain>
    </source>
</reference>
<comment type="similarity">
    <text evidence="1">Belongs to the LOG family.</text>
</comment>
<feature type="compositionally biased region" description="Pro residues" evidence="2">
    <location>
        <begin position="1"/>
        <end position="14"/>
    </location>
</feature>
<dbReference type="PANTHER" id="PTHR43393:SF2">
    <property type="entry name" value="CYTOKININ RIBOSIDE 5'-MONOPHOSPHATE PHOSPHORIBOHYDROLASE"/>
    <property type="match status" value="1"/>
</dbReference>
<comment type="catalytic activity">
    <reaction evidence="1">
        <text>N(6)-(dimethylallyl)adenosine 5'-phosphate + H2O = N(6)-dimethylallyladenine + D-ribose 5-phosphate</text>
        <dbReference type="Rhea" id="RHEA:48560"/>
        <dbReference type="ChEBI" id="CHEBI:15377"/>
        <dbReference type="ChEBI" id="CHEBI:17660"/>
        <dbReference type="ChEBI" id="CHEBI:57526"/>
        <dbReference type="ChEBI" id="CHEBI:78346"/>
        <dbReference type="EC" id="3.2.2.n1"/>
    </reaction>
</comment>
<dbReference type="GO" id="GO:0005829">
    <property type="term" value="C:cytosol"/>
    <property type="evidence" value="ECO:0007669"/>
    <property type="project" value="TreeGrafter"/>
</dbReference>
<dbReference type="EC" id="3.2.2.n1" evidence="1"/>
<dbReference type="Pfam" id="PF03641">
    <property type="entry name" value="Lysine_decarbox"/>
    <property type="match status" value="1"/>
</dbReference>
<keyword evidence="1" id="KW-0203">Cytokinin biosynthesis</keyword>
<sequence>MSSTPPGPDGPDPIDPAAESGGQSPAGSRGSGQTGSGQNGSGSESVRYVGATRLRGDADASAELTTDRRFLDATDLSDAERKANRRARDPWRVLRIQSEFVAGFDALTDVSHAVTVFGSARTDVDSAEYDLGVRVGAALAGIGRAVITGGGPGLMEAANRGACEAGGVSIGLGIELPFEQTLNEWVTLGINFRYFFVRKTMFVKYSQAFVCLPGGFGSLDELFECLTLVQTRKITRFPIVLMGVDYWSGLLDWMRDRLVGTGKIAPSDLDLISVTDSVEEMVEIITAHGPVAL</sequence>
<accession>A0A916WPZ5</accession>
<dbReference type="InterPro" id="IPR031100">
    <property type="entry name" value="LOG_fam"/>
</dbReference>
<dbReference type="Gene3D" id="3.40.50.450">
    <property type="match status" value="1"/>
</dbReference>
<proteinExistence type="inferred from homology"/>
<dbReference type="GO" id="GO:0009691">
    <property type="term" value="P:cytokinin biosynthetic process"/>
    <property type="evidence" value="ECO:0007669"/>
    <property type="project" value="UniProtKB-UniRule"/>
</dbReference>
<evidence type="ECO:0000256" key="2">
    <source>
        <dbReference type="SAM" id="MobiDB-lite"/>
    </source>
</evidence>
<dbReference type="AlphaFoldDB" id="A0A916WPZ5"/>
<dbReference type="RefSeq" id="WP_188585446.1">
    <property type="nucleotide sequence ID" value="NZ_BMGC01000004.1"/>
</dbReference>
<organism evidence="3 4">
    <name type="scientific">Gordonia jinhuaensis</name>
    <dbReference type="NCBI Taxonomy" id="1517702"/>
    <lineage>
        <taxon>Bacteria</taxon>
        <taxon>Bacillati</taxon>
        <taxon>Actinomycetota</taxon>
        <taxon>Actinomycetes</taxon>
        <taxon>Mycobacteriales</taxon>
        <taxon>Gordoniaceae</taxon>
        <taxon>Gordonia</taxon>
    </lineage>
</organism>
<dbReference type="EMBL" id="BMGC01000004">
    <property type="protein sequence ID" value="GGB23489.1"/>
    <property type="molecule type" value="Genomic_DNA"/>
</dbReference>
<feature type="region of interest" description="Disordered" evidence="2">
    <location>
        <begin position="1"/>
        <end position="49"/>
    </location>
</feature>
<protein>
    <recommendedName>
        <fullName evidence="1">Cytokinin riboside 5'-monophosphate phosphoribohydrolase</fullName>
        <ecNumber evidence="1">3.2.2.n1</ecNumber>
    </recommendedName>
</protein>